<evidence type="ECO:0000313" key="2">
    <source>
        <dbReference type="Proteomes" id="UP000828048"/>
    </source>
</evidence>
<accession>A0ACB7WWT3</accession>
<dbReference type="Proteomes" id="UP000828048">
    <property type="component" value="Chromosome 2"/>
</dbReference>
<name>A0ACB7WWT3_9ERIC</name>
<sequence length="127" mass="14628">MASEAKFILVIKKFTAFMKIADAQFYNYIPSIIITGKGQPGCAPRWFLQKLRYLLMLSVFGLFDCNPNGLAIHFMYKHGSRKLAFDSETLVTPDMKWIGVMLADKLKLEEQVMVELKDFDEGRLDRL</sequence>
<proteinExistence type="predicted"/>
<comment type="caution">
    <text evidence="1">The sequence shown here is derived from an EMBL/GenBank/DDBJ whole genome shotgun (WGS) entry which is preliminary data.</text>
</comment>
<reference evidence="1 2" key="1">
    <citation type="journal article" date="2021" name="Hortic Res">
        <title>High-quality reference genome and annotation aids understanding of berry development for evergreen blueberry (Vaccinium darrowii).</title>
        <authorList>
            <person name="Yu J."/>
            <person name="Hulse-Kemp A.M."/>
            <person name="Babiker E."/>
            <person name="Staton M."/>
        </authorList>
    </citation>
    <scope>NUCLEOTIDE SEQUENCE [LARGE SCALE GENOMIC DNA]</scope>
    <source>
        <strain evidence="2">cv. NJ 8807/NJ 8810</strain>
        <tissue evidence="1">Young leaf</tissue>
    </source>
</reference>
<keyword evidence="2" id="KW-1185">Reference proteome</keyword>
<evidence type="ECO:0000313" key="1">
    <source>
        <dbReference type="EMBL" id="KAH7832990.1"/>
    </source>
</evidence>
<gene>
    <name evidence="1" type="ORF">Vadar_002134</name>
</gene>
<protein>
    <submittedName>
        <fullName evidence="1">Uncharacterized protein</fullName>
    </submittedName>
</protein>
<organism evidence="1 2">
    <name type="scientific">Vaccinium darrowii</name>
    <dbReference type="NCBI Taxonomy" id="229202"/>
    <lineage>
        <taxon>Eukaryota</taxon>
        <taxon>Viridiplantae</taxon>
        <taxon>Streptophyta</taxon>
        <taxon>Embryophyta</taxon>
        <taxon>Tracheophyta</taxon>
        <taxon>Spermatophyta</taxon>
        <taxon>Magnoliopsida</taxon>
        <taxon>eudicotyledons</taxon>
        <taxon>Gunneridae</taxon>
        <taxon>Pentapetalae</taxon>
        <taxon>asterids</taxon>
        <taxon>Ericales</taxon>
        <taxon>Ericaceae</taxon>
        <taxon>Vaccinioideae</taxon>
        <taxon>Vaccinieae</taxon>
        <taxon>Vaccinium</taxon>
    </lineage>
</organism>
<dbReference type="EMBL" id="CM037152">
    <property type="protein sequence ID" value="KAH7832990.1"/>
    <property type="molecule type" value="Genomic_DNA"/>
</dbReference>